<dbReference type="AlphaFoldDB" id="A0A813YP32"/>
<organism evidence="3 7">
    <name type="scientific">Didymodactylos carnosus</name>
    <dbReference type="NCBI Taxonomy" id="1234261"/>
    <lineage>
        <taxon>Eukaryota</taxon>
        <taxon>Metazoa</taxon>
        <taxon>Spiralia</taxon>
        <taxon>Gnathifera</taxon>
        <taxon>Rotifera</taxon>
        <taxon>Eurotatoria</taxon>
        <taxon>Bdelloidea</taxon>
        <taxon>Philodinida</taxon>
        <taxon>Philodinidae</taxon>
        <taxon>Didymodactylos</taxon>
    </lineage>
</organism>
<evidence type="ECO:0000313" key="7">
    <source>
        <dbReference type="Proteomes" id="UP000663829"/>
    </source>
</evidence>
<dbReference type="EMBL" id="CAJOBC010001330">
    <property type="protein sequence ID" value="CAF3672092.1"/>
    <property type="molecule type" value="Genomic_DNA"/>
</dbReference>
<evidence type="ECO:0000256" key="2">
    <source>
        <dbReference type="SAM" id="Phobius"/>
    </source>
</evidence>
<keyword evidence="2" id="KW-0472">Membrane</keyword>
<protein>
    <submittedName>
        <fullName evidence="3">Uncharacterized protein</fullName>
    </submittedName>
</protein>
<evidence type="ECO:0000256" key="1">
    <source>
        <dbReference type="SAM" id="MobiDB-lite"/>
    </source>
</evidence>
<feature type="compositionally biased region" description="Polar residues" evidence="1">
    <location>
        <begin position="25"/>
        <end position="39"/>
    </location>
</feature>
<reference evidence="3" key="1">
    <citation type="submission" date="2021-02" db="EMBL/GenBank/DDBJ databases">
        <authorList>
            <person name="Nowell W R."/>
        </authorList>
    </citation>
    <scope>NUCLEOTIDE SEQUENCE</scope>
</reference>
<dbReference type="Proteomes" id="UP000682733">
    <property type="component" value="Unassembled WGS sequence"/>
</dbReference>
<name>A0A813YP32_9BILA</name>
<dbReference type="Proteomes" id="UP000681722">
    <property type="component" value="Unassembled WGS sequence"/>
</dbReference>
<evidence type="ECO:0000313" key="3">
    <source>
        <dbReference type="EMBL" id="CAF0887063.1"/>
    </source>
</evidence>
<dbReference type="Proteomes" id="UP000663829">
    <property type="component" value="Unassembled WGS sequence"/>
</dbReference>
<dbReference type="EMBL" id="CAJNOK010010385">
    <property type="protein sequence ID" value="CAF1114449.1"/>
    <property type="molecule type" value="Genomic_DNA"/>
</dbReference>
<evidence type="ECO:0000313" key="5">
    <source>
        <dbReference type="EMBL" id="CAF3672092.1"/>
    </source>
</evidence>
<dbReference type="OrthoDB" id="9980134at2759"/>
<comment type="caution">
    <text evidence="3">The sequence shown here is derived from an EMBL/GenBank/DDBJ whole genome shotgun (WGS) entry which is preliminary data.</text>
</comment>
<sequence length="258" mass="30679">MQQFRSRIAIVRKNLKHEQEINIITNPQDQNKNTTLRQQRQPHDGTSLKMTRFNSIDDYQAPMTSFTLRPNSKWKLVRENLHKIRSWRQIQRIDDPFQDWYIFFQMKRELKRAEKQIKNIEYLSNFKPIRYFPLAIDETHFEIYDTSQVKPTDAIFYSSSSGEPIILQYMLYYFAKESFVPYNGIFRPFLGDISSVIKANRNRSKRTQVLQNLALLGSIAVYILIGLMFLVLLINILNITSKLSVLTNSQREEFYSNF</sequence>
<keyword evidence="2" id="KW-0812">Transmembrane</keyword>
<dbReference type="EMBL" id="CAJNOQ010001330">
    <property type="protein sequence ID" value="CAF0887063.1"/>
    <property type="molecule type" value="Genomic_DNA"/>
</dbReference>
<keyword evidence="2" id="KW-1133">Transmembrane helix</keyword>
<feature type="transmembrane region" description="Helical" evidence="2">
    <location>
        <begin position="213"/>
        <end position="237"/>
    </location>
</feature>
<accession>A0A813YP32</accession>
<keyword evidence="7" id="KW-1185">Reference proteome</keyword>
<proteinExistence type="predicted"/>
<dbReference type="EMBL" id="CAJOBA010014466">
    <property type="protein sequence ID" value="CAF3883868.1"/>
    <property type="molecule type" value="Genomic_DNA"/>
</dbReference>
<evidence type="ECO:0000313" key="6">
    <source>
        <dbReference type="EMBL" id="CAF3883868.1"/>
    </source>
</evidence>
<dbReference type="Proteomes" id="UP000677228">
    <property type="component" value="Unassembled WGS sequence"/>
</dbReference>
<evidence type="ECO:0000313" key="4">
    <source>
        <dbReference type="EMBL" id="CAF1114449.1"/>
    </source>
</evidence>
<feature type="region of interest" description="Disordered" evidence="1">
    <location>
        <begin position="25"/>
        <end position="47"/>
    </location>
</feature>
<gene>
    <name evidence="3" type="ORF">GPM918_LOCUS7918</name>
    <name evidence="4" type="ORF">OVA965_LOCUS19896</name>
    <name evidence="5" type="ORF">SRO942_LOCUS7918</name>
    <name evidence="6" type="ORF">TMI583_LOCUS20103</name>
</gene>